<dbReference type="EMBL" id="CDMZ01003260">
    <property type="protein sequence ID" value="CEM45724.1"/>
    <property type="molecule type" value="Genomic_DNA"/>
</dbReference>
<accession>A0A0G4HNE3</accession>
<dbReference type="Gene3D" id="3.30.710.10">
    <property type="entry name" value="Potassium Channel Kv1.1, Chain A"/>
    <property type="match status" value="1"/>
</dbReference>
<reference evidence="2" key="1">
    <citation type="submission" date="2014-11" db="EMBL/GenBank/DDBJ databases">
        <authorList>
            <person name="Otto D Thomas"/>
            <person name="Naeem Raeece"/>
        </authorList>
    </citation>
    <scope>NUCLEOTIDE SEQUENCE</scope>
</reference>
<dbReference type="Pfam" id="PF00651">
    <property type="entry name" value="BTB"/>
    <property type="match status" value="1"/>
</dbReference>
<dbReference type="InterPro" id="IPR052407">
    <property type="entry name" value="BTB_POZ_domain_cont_9"/>
</dbReference>
<gene>
    <name evidence="2" type="ORF">Cvel_7618</name>
</gene>
<dbReference type="VEuPathDB" id="CryptoDB:Cvel_7618"/>
<dbReference type="PROSITE" id="PS50097">
    <property type="entry name" value="BTB"/>
    <property type="match status" value="1"/>
</dbReference>
<dbReference type="PANTHER" id="PTHR46306">
    <property type="entry name" value="BTB/POZ DOMAIN-CONTAINING PROTEIN 9"/>
    <property type="match status" value="1"/>
</dbReference>
<organism evidence="2">
    <name type="scientific">Chromera velia CCMP2878</name>
    <dbReference type="NCBI Taxonomy" id="1169474"/>
    <lineage>
        <taxon>Eukaryota</taxon>
        <taxon>Sar</taxon>
        <taxon>Alveolata</taxon>
        <taxon>Colpodellida</taxon>
        <taxon>Chromeraceae</taxon>
        <taxon>Chromera</taxon>
    </lineage>
</organism>
<dbReference type="AlphaFoldDB" id="A0A0G4HNE3"/>
<dbReference type="GO" id="GO:0005737">
    <property type="term" value="C:cytoplasm"/>
    <property type="evidence" value="ECO:0007669"/>
    <property type="project" value="TreeGrafter"/>
</dbReference>
<evidence type="ECO:0000259" key="1">
    <source>
        <dbReference type="PROSITE" id="PS50097"/>
    </source>
</evidence>
<evidence type="ECO:0000313" key="2">
    <source>
        <dbReference type="EMBL" id="CEM45724.1"/>
    </source>
</evidence>
<sequence length="366" mass="40199">MRGGKTGQLVVVVPSEANESTETVQEWVVVSDAFSQYTVPSPFKGRAKTATVFKNTIHVFGAANSKLWHRWLESPGISDSRPALYRTDSARDAQNATQVCRVAGACAACALYSDSVVLVGTEQGCIFRVRLDVGGGSHEKIFQSEDGSDGLRLGARRIEAMAVMPGGDLVFSQGKQLMVAQGASLPQPDVSPPSSLVTLLRQLVFEGGVGAEIELDVKGDCRRVYGLRGILAARSPFFQAALSNGFREGAESHIMLSDTSFEALRCVVLYLHTEVIEFGDEFAMDVVELARRLDLPWLLNKALSRVKAILSAENWVKTLHSSERHNLPQLREFCMTYASKNIKEIGKQRDFNDLPSEKRMEIFEAI</sequence>
<dbReference type="CDD" id="cd14733">
    <property type="entry name" value="BACK"/>
    <property type="match status" value="1"/>
</dbReference>
<protein>
    <recommendedName>
        <fullName evidence="1">BTB domain-containing protein</fullName>
    </recommendedName>
</protein>
<dbReference type="SMART" id="SM00225">
    <property type="entry name" value="BTB"/>
    <property type="match status" value="1"/>
</dbReference>
<dbReference type="PANTHER" id="PTHR46306:SF1">
    <property type="entry name" value="BTB_POZ DOMAIN-CONTAINING PROTEIN 9"/>
    <property type="match status" value="1"/>
</dbReference>
<feature type="domain" description="BTB" evidence="1">
    <location>
        <begin position="211"/>
        <end position="280"/>
    </location>
</feature>
<dbReference type="InterPro" id="IPR000210">
    <property type="entry name" value="BTB/POZ_dom"/>
</dbReference>
<dbReference type="SUPFAM" id="SSF54695">
    <property type="entry name" value="POZ domain"/>
    <property type="match status" value="1"/>
</dbReference>
<dbReference type="CDD" id="cd18186">
    <property type="entry name" value="BTB_POZ_ZBTB_KLHL-like"/>
    <property type="match status" value="1"/>
</dbReference>
<dbReference type="PhylomeDB" id="A0A0G4HNE3"/>
<dbReference type="InterPro" id="IPR011705">
    <property type="entry name" value="BACK"/>
</dbReference>
<dbReference type="InterPro" id="IPR011333">
    <property type="entry name" value="SKP1/BTB/POZ_sf"/>
</dbReference>
<name>A0A0G4HNE3_9ALVE</name>
<dbReference type="Pfam" id="PF07707">
    <property type="entry name" value="BACK"/>
    <property type="match status" value="1"/>
</dbReference>
<proteinExistence type="predicted"/>